<dbReference type="OrthoDB" id="5652060at2"/>
<dbReference type="AlphaFoldDB" id="A0A0W0XSI8"/>
<protein>
    <recommendedName>
        <fullName evidence="3">Tfp pilus assembly protein PilX</fullName>
    </recommendedName>
</protein>
<organism evidence="1 2">
    <name type="scientific">Legionella rubrilucens</name>
    <dbReference type="NCBI Taxonomy" id="458"/>
    <lineage>
        <taxon>Bacteria</taxon>
        <taxon>Pseudomonadati</taxon>
        <taxon>Pseudomonadota</taxon>
        <taxon>Gammaproteobacteria</taxon>
        <taxon>Legionellales</taxon>
        <taxon>Legionellaceae</taxon>
        <taxon>Legionella</taxon>
    </lineage>
</organism>
<evidence type="ECO:0008006" key="3">
    <source>
        <dbReference type="Google" id="ProtNLM"/>
    </source>
</evidence>
<dbReference type="STRING" id="458.Lrub_2189"/>
<keyword evidence="2" id="KW-1185">Reference proteome</keyword>
<proteinExistence type="predicted"/>
<name>A0A0W0XSI8_9GAMM</name>
<accession>A0A0W0XSI8</accession>
<evidence type="ECO:0000313" key="1">
    <source>
        <dbReference type="EMBL" id="KTD47267.1"/>
    </source>
</evidence>
<dbReference type="EMBL" id="LNYT01000020">
    <property type="protein sequence ID" value="KTD47267.1"/>
    <property type="molecule type" value="Genomic_DNA"/>
</dbReference>
<dbReference type="Proteomes" id="UP000054608">
    <property type="component" value="Unassembled WGS sequence"/>
</dbReference>
<dbReference type="RefSeq" id="WP_058532158.1">
    <property type="nucleotide sequence ID" value="NZ_CAAAIN010000002.1"/>
</dbReference>
<evidence type="ECO:0000313" key="2">
    <source>
        <dbReference type="Proteomes" id="UP000054608"/>
    </source>
</evidence>
<reference evidence="1 2" key="1">
    <citation type="submission" date="2015-11" db="EMBL/GenBank/DDBJ databases">
        <title>Genomic analysis of 38 Legionella species identifies large and diverse effector repertoires.</title>
        <authorList>
            <person name="Burstein D."/>
            <person name="Amaro F."/>
            <person name="Zusman T."/>
            <person name="Lifshitz Z."/>
            <person name="Cohen O."/>
            <person name="Gilbert J.A."/>
            <person name="Pupko T."/>
            <person name="Shuman H.A."/>
            <person name="Segal G."/>
        </authorList>
    </citation>
    <scope>NUCLEOTIDE SEQUENCE [LARGE SCALE GENOMIC DNA]</scope>
    <source>
        <strain evidence="1 2">WA-270A-C2</strain>
    </source>
</reference>
<dbReference type="PATRIC" id="fig|458.5.peg.2279"/>
<gene>
    <name evidence="1" type="ORF">Lrub_2189</name>
</gene>
<sequence>MNSKGFILVTALLFLSLMMLLVLSQQQRVWLYHKSLNQLIHKQRAVQVMEKKLRQIIEKGAFRAWPSCLLHSDKANQVIERLLQGQGCPYEVRGLHYRFFIEAIGIYPCMQSVVENRRHSTYHWRVTMASADRNVLQIRLAQLVAEQPCTSQSPLFVKPGLLSWRLLLV</sequence>
<comment type="caution">
    <text evidence="1">The sequence shown here is derived from an EMBL/GenBank/DDBJ whole genome shotgun (WGS) entry which is preliminary data.</text>
</comment>